<name>A0A372LF28_9BACI</name>
<dbReference type="Pfam" id="PF08239">
    <property type="entry name" value="SH3_3"/>
    <property type="match status" value="3"/>
</dbReference>
<dbReference type="InterPro" id="IPR052354">
    <property type="entry name" value="Cell_Wall_Dynamics_Protein"/>
</dbReference>
<sequence>MRKLGRAFILSSVIITGASTVPFGHEGVLIAEAASVKFSKTSFQTTANVNLRAGAGTKYNKVITIPKGKVVTSTEKNGSWYKVSYTYKSNGKNVTKTGWVVGSYLKEYYEYTSIAKSYYFTKKTTNLYPAPDTKKKQLYTVGMNNGFYSTQKIVNSKGQAWYRVAFKGKTVYVNGSDVTKNVFTSFTKTTYQAKKDSYLFEFYGNAHKKIVKIPKGATVSSNKRIGDWYLITYGGKTGYFYIGDFTKYVPPITYTFTNTNETYYFTKQTAKLYATADSRNKEVYAIPAGNGFASTQQAKNSLGELWYRVNYEGKDLYVNSKDVTSESFTTFAETKYIANKSTDLYASFGNAHKKLAEIPANTVVSSAKRIGDWYSVTYNGTLGYIYIDDFSKAINEVPIAASKLTYITTSAVAVKKSADEASEIITELPDLSVVSPTHKVSNGWYKISFDGKTGYVPGISLGITGDPMENRDGYQFIDLRTQSPVTAQQINDYITKNVANGKISILTNKGQLFIDAAKEYGVNALYLAAHAIHESGFGTSHIALGKNNLFGFGSFDASPYIASYRFSTVDSNIKYIAQQMKATYLNPASGNWRFKGAYLGFSTMDMNNKRIDSKSEGMNFYYATDPNWGKGIARHMQAILPYEKAYSTGAADPIVPKLPAIPVGSDVFPAGIQAKANKKLVLYSEKGATDSVLDLESGDEFYLLEKTNDYWIKVKVEDKIYWSNVKEFHKYKEYMSVLNLGRTLAINPKLNVRKEATTAAEVITQLNVNHYVQFVLEKDGAITRDASKNWYKIKLADGTIGWVSAQYVVQELK</sequence>
<dbReference type="EMBL" id="QVTD01000003">
    <property type="protein sequence ID" value="RFU64923.1"/>
    <property type="molecule type" value="Genomic_DNA"/>
</dbReference>
<dbReference type="GO" id="GO:0004040">
    <property type="term" value="F:amidase activity"/>
    <property type="evidence" value="ECO:0007669"/>
    <property type="project" value="InterPro"/>
</dbReference>
<proteinExistence type="predicted"/>
<dbReference type="Gene3D" id="1.10.530.10">
    <property type="match status" value="1"/>
</dbReference>
<dbReference type="Proteomes" id="UP000262939">
    <property type="component" value="Unassembled WGS sequence"/>
</dbReference>
<dbReference type="PANTHER" id="PTHR34408:SF1">
    <property type="entry name" value="GLYCOSYL HYDROLASE FAMILY 19 DOMAIN-CONTAINING PROTEIN HI_1415"/>
    <property type="match status" value="1"/>
</dbReference>
<dbReference type="AlphaFoldDB" id="A0A372LF28"/>
<comment type="caution">
    <text evidence="2">The sequence shown here is derived from an EMBL/GenBank/DDBJ whole genome shotgun (WGS) entry which is preliminary data.</text>
</comment>
<feature type="domain" description="SH3b" evidence="1">
    <location>
        <begin position="731"/>
        <end position="812"/>
    </location>
</feature>
<dbReference type="SMART" id="SM00047">
    <property type="entry name" value="LYZ2"/>
    <property type="match status" value="1"/>
</dbReference>
<dbReference type="InterPro" id="IPR003646">
    <property type="entry name" value="SH3-like_bac-type"/>
</dbReference>
<dbReference type="RefSeq" id="WP_117321099.1">
    <property type="nucleotide sequence ID" value="NZ_QVTD01000003.1"/>
</dbReference>
<dbReference type="OrthoDB" id="9816557at2"/>
<dbReference type="InterPro" id="IPR002901">
    <property type="entry name" value="MGlyc_endo_b_GlcNAc-like_dom"/>
</dbReference>
<dbReference type="PANTHER" id="PTHR34408">
    <property type="entry name" value="FAMILY PROTEIN, PUTATIVE-RELATED"/>
    <property type="match status" value="1"/>
</dbReference>
<protein>
    <submittedName>
        <fullName evidence="2">Peptide-binding protein</fullName>
    </submittedName>
</protein>
<organism evidence="2 3">
    <name type="scientific">Peribacillus glennii</name>
    <dbReference type="NCBI Taxonomy" id="2303991"/>
    <lineage>
        <taxon>Bacteria</taxon>
        <taxon>Bacillati</taxon>
        <taxon>Bacillota</taxon>
        <taxon>Bacilli</taxon>
        <taxon>Bacillales</taxon>
        <taxon>Bacillaceae</taxon>
        <taxon>Peribacillus</taxon>
    </lineage>
</organism>
<feature type="domain" description="SH3b" evidence="1">
    <location>
        <begin position="39"/>
        <end position="109"/>
    </location>
</feature>
<evidence type="ECO:0000313" key="2">
    <source>
        <dbReference type="EMBL" id="RFU64923.1"/>
    </source>
</evidence>
<dbReference type="Pfam" id="PF01832">
    <property type="entry name" value="Glucosaminidase"/>
    <property type="match status" value="1"/>
</dbReference>
<accession>A0A372LF28</accession>
<evidence type="ECO:0000313" key="3">
    <source>
        <dbReference type="Proteomes" id="UP000262939"/>
    </source>
</evidence>
<reference evidence="2 3" key="1">
    <citation type="submission" date="2018-08" db="EMBL/GenBank/DDBJ databases">
        <title>Bacillus chawlae sp. nov., Bacillus glennii sp. nov., and Bacillus saganii sp. nov. Isolated from the Vehicle Assembly Building at Kennedy Space Center where the Viking Spacecraft were Assembled.</title>
        <authorList>
            <person name="Seuylemezian A."/>
            <person name="Vaishampayan P."/>
        </authorList>
    </citation>
    <scope>NUCLEOTIDE SEQUENCE [LARGE SCALE GENOMIC DNA]</scope>
    <source>
        <strain evidence="2 3">V44-8</strain>
    </source>
</reference>
<dbReference type="SMART" id="SM00287">
    <property type="entry name" value="SH3b"/>
    <property type="match status" value="7"/>
</dbReference>
<evidence type="ECO:0000259" key="1">
    <source>
        <dbReference type="PROSITE" id="PS51781"/>
    </source>
</evidence>
<dbReference type="PROSITE" id="PS51781">
    <property type="entry name" value="SH3B"/>
    <property type="match status" value="2"/>
</dbReference>
<gene>
    <name evidence="2" type="ORF">D0466_03115</name>
</gene>
<keyword evidence="3" id="KW-1185">Reference proteome</keyword>
<dbReference type="Gene3D" id="2.30.30.40">
    <property type="entry name" value="SH3 Domains"/>
    <property type="match status" value="4"/>
</dbReference>